<evidence type="ECO:0008006" key="3">
    <source>
        <dbReference type="Google" id="ProtNLM"/>
    </source>
</evidence>
<dbReference type="VEuPathDB" id="FungiDB:PV07_03273"/>
<evidence type="ECO:0000313" key="2">
    <source>
        <dbReference type="Proteomes" id="UP000054466"/>
    </source>
</evidence>
<dbReference type="STRING" id="569365.A0A0D1ZU80"/>
<dbReference type="OrthoDB" id="2687876at2759"/>
<proteinExistence type="predicted"/>
<accession>A0A0D1ZU80</accession>
<dbReference type="GeneID" id="27342467"/>
<evidence type="ECO:0000313" key="1">
    <source>
        <dbReference type="EMBL" id="KIW31661.1"/>
    </source>
</evidence>
<protein>
    <recommendedName>
        <fullName evidence="3">F-box domain-containing protein</fullName>
    </recommendedName>
</protein>
<dbReference type="EMBL" id="KN847041">
    <property type="protein sequence ID" value="KIW31661.1"/>
    <property type="molecule type" value="Genomic_DNA"/>
</dbReference>
<keyword evidence="2" id="KW-1185">Reference proteome</keyword>
<name>A0A0D1ZU80_9EURO</name>
<sequence>MASLVAKPLEPAMTTSDEFRFLSKQPDYNKVIIDSEELRRRIWLSQPRTWTTTRNQRSAGLGDLDKLPLEIQIYTFASTPVNSLINLRATNSHAKQLIEQWEPFRAMMTHGPDAVRALLATGAGYIWTVPQLVDVLFTTKCEFCGEHGEILHLLQLKRCCFRCLSQERELLAINLGYAQYTMRLSQAQLRKLPQLVTVPQNCFWGFPAQKGHVFDYKAAMDILREQGPKASIALDEAPPASCKIPLIHTGLELAADQRSIRPRSKSSIQGRRCQTPLRLLDVEISPPETTYAQHACAVRVPALRRLSRRLPDGSLQTTIAKIEAVHCAGCAYFWNYHSPLPWQFHRLYPHQQGKVDTEFNQHLRHCVYARLQWTWIHNPWHPLPREHFEHILKNFRLSYLPRHGGFRAAEELALFERIPGDVVTLMDSSDIDSTTFSPQYTWPEFENGNEEDSTPNRQSHASFLQLERMRAIARRNPTDKRDHYWDNLVSQEAVSQANWACAHAHSSKVALFRGPASILREKQRLYERKFRAEGRPSGRQSEWGFGHFYI</sequence>
<organism evidence="1 2">
    <name type="scientific">Cladophialophora immunda</name>
    <dbReference type="NCBI Taxonomy" id="569365"/>
    <lineage>
        <taxon>Eukaryota</taxon>
        <taxon>Fungi</taxon>
        <taxon>Dikarya</taxon>
        <taxon>Ascomycota</taxon>
        <taxon>Pezizomycotina</taxon>
        <taxon>Eurotiomycetes</taxon>
        <taxon>Chaetothyriomycetidae</taxon>
        <taxon>Chaetothyriales</taxon>
        <taxon>Herpotrichiellaceae</taxon>
        <taxon>Cladophialophora</taxon>
    </lineage>
</organism>
<dbReference type="RefSeq" id="XP_016251877.1">
    <property type="nucleotide sequence ID" value="XM_016389975.1"/>
</dbReference>
<gene>
    <name evidence="1" type="ORF">PV07_03273</name>
</gene>
<dbReference type="AlphaFoldDB" id="A0A0D1ZU80"/>
<reference evidence="1 2" key="1">
    <citation type="submission" date="2015-01" db="EMBL/GenBank/DDBJ databases">
        <title>The Genome Sequence of Cladophialophora immunda CBS83496.</title>
        <authorList>
            <consortium name="The Broad Institute Genomics Platform"/>
            <person name="Cuomo C."/>
            <person name="de Hoog S."/>
            <person name="Gorbushina A."/>
            <person name="Stielow B."/>
            <person name="Teixiera M."/>
            <person name="Abouelleil A."/>
            <person name="Chapman S.B."/>
            <person name="Priest M."/>
            <person name="Young S.K."/>
            <person name="Wortman J."/>
            <person name="Nusbaum C."/>
            <person name="Birren B."/>
        </authorList>
    </citation>
    <scope>NUCLEOTIDE SEQUENCE [LARGE SCALE GENOMIC DNA]</scope>
    <source>
        <strain evidence="1 2">CBS 83496</strain>
    </source>
</reference>
<dbReference type="Proteomes" id="UP000054466">
    <property type="component" value="Unassembled WGS sequence"/>
</dbReference>
<dbReference type="HOGENOM" id="CLU_517810_0_0_1"/>